<evidence type="ECO:0000256" key="1">
    <source>
        <dbReference type="SAM" id="Phobius"/>
    </source>
</evidence>
<organism evidence="2 3">
    <name type="scientific">Pseudonocardia acidicola</name>
    <dbReference type="NCBI Taxonomy" id="2724939"/>
    <lineage>
        <taxon>Bacteria</taxon>
        <taxon>Bacillati</taxon>
        <taxon>Actinomycetota</taxon>
        <taxon>Actinomycetes</taxon>
        <taxon>Pseudonocardiales</taxon>
        <taxon>Pseudonocardiaceae</taxon>
        <taxon>Pseudonocardia</taxon>
    </lineage>
</organism>
<proteinExistence type="predicted"/>
<evidence type="ECO:0000313" key="2">
    <source>
        <dbReference type="EMBL" id="NMH98159.1"/>
    </source>
</evidence>
<sequence length="82" mass="8881">MDAAAPDPLRPPAAALGRDDERRLLTLRIWLSAGSTVMFVVAAGFVFAGGFGFFGVALAVLAIFAAVDLTWTLRRRAGYRRR</sequence>
<evidence type="ECO:0008006" key="4">
    <source>
        <dbReference type="Google" id="ProtNLM"/>
    </source>
</evidence>
<feature type="transmembrane region" description="Helical" evidence="1">
    <location>
        <begin position="27"/>
        <end position="47"/>
    </location>
</feature>
<keyword evidence="1" id="KW-0812">Transmembrane</keyword>
<evidence type="ECO:0000313" key="3">
    <source>
        <dbReference type="Proteomes" id="UP000820669"/>
    </source>
</evidence>
<feature type="transmembrane region" description="Helical" evidence="1">
    <location>
        <begin position="53"/>
        <end position="73"/>
    </location>
</feature>
<keyword evidence="3" id="KW-1185">Reference proteome</keyword>
<accession>A0ABX1SB59</accession>
<name>A0ABX1SB59_9PSEU</name>
<dbReference type="EMBL" id="JAAXLA010000019">
    <property type="protein sequence ID" value="NMH98159.1"/>
    <property type="molecule type" value="Genomic_DNA"/>
</dbReference>
<keyword evidence="1" id="KW-1133">Transmembrane helix</keyword>
<reference evidence="2 3" key="1">
    <citation type="submission" date="2020-04" db="EMBL/GenBank/DDBJ databases">
        <authorList>
            <person name="Klaysubun C."/>
            <person name="Duangmal K."/>
            <person name="Lipun K."/>
        </authorList>
    </citation>
    <scope>NUCLEOTIDE SEQUENCE [LARGE SCALE GENOMIC DNA]</scope>
    <source>
        <strain evidence="2 3">K10HN5</strain>
    </source>
</reference>
<gene>
    <name evidence="2" type="ORF">HF526_12670</name>
</gene>
<protein>
    <recommendedName>
        <fullName evidence="4">DUF3040 family protein</fullName>
    </recommendedName>
</protein>
<keyword evidence="1" id="KW-0472">Membrane</keyword>
<dbReference type="RefSeq" id="WP_169381601.1">
    <property type="nucleotide sequence ID" value="NZ_JAAXLA010000019.1"/>
</dbReference>
<dbReference type="Proteomes" id="UP000820669">
    <property type="component" value="Unassembled WGS sequence"/>
</dbReference>
<comment type="caution">
    <text evidence="2">The sequence shown here is derived from an EMBL/GenBank/DDBJ whole genome shotgun (WGS) entry which is preliminary data.</text>
</comment>